<dbReference type="PANTHER" id="PTHR12338:SF5">
    <property type="entry name" value="ANTIGEN 43-RELATED"/>
    <property type="match status" value="1"/>
</dbReference>
<dbReference type="PANTHER" id="PTHR12338">
    <property type="entry name" value="AUTOTRANSPORTER"/>
    <property type="match status" value="1"/>
</dbReference>
<reference evidence="3 4" key="1">
    <citation type="submission" date="2018-05" db="EMBL/GenBank/DDBJ databases">
        <title>Rhodoferax soyangensis sp.nov., isolated from an oligotrophic freshwater lake.</title>
        <authorList>
            <person name="Park M."/>
        </authorList>
    </citation>
    <scope>NUCLEOTIDE SEQUENCE [LARGE SCALE GENOMIC DNA]</scope>
    <source>
        <strain evidence="3 4">IMCC26218</strain>
    </source>
</reference>
<dbReference type="RefSeq" id="WP_117179183.1">
    <property type="nucleotide sequence ID" value="NZ_QFZK01000012.1"/>
</dbReference>
<dbReference type="InterPro" id="IPR021026">
    <property type="entry name" value="Filamn_hemagglutn_DUF3739"/>
</dbReference>
<comment type="caution">
    <text evidence="3">The sequence shown here is derived from an EMBL/GenBank/DDBJ whole genome shotgun (WGS) entry which is preliminary data.</text>
</comment>
<keyword evidence="1" id="KW-1133">Transmembrane helix</keyword>
<feature type="transmembrane region" description="Helical" evidence="1">
    <location>
        <begin position="34"/>
        <end position="54"/>
    </location>
</feature>
<dbReference type="EMBL" id="QFZK01000012">
    <property type="protein sequence ID" value="RFO95777.1"/>
    <property type="molecule type" value="Genomic_DNA"/>
</dbReference>
<accession>A0A3E1R8X6</accession>
<gene>
    <name evidence="3" type="ORF">DIC66_16445</name>
</gene>
<dbReference type="Pfam" id="PF13018">
    <property type="entry name" value="ESPR"/>
    <property type="match status" value="1"/>
</dbReference>
<protein>
    <submittedName>
        <fullName evidence="3">Filamentous hemagglutinin</fullName>
    </submittedName>
</protein>
<feature type="domain" description="Filamentous haemagglutinin FhaB/tRNA nuclease CdiA-like TPS" evidence="2">
    <location>
        <begin position="58"/>
        <end position="184"/>
    </location>
</feature>
<keyword evidence="4" id="KW-1185">Reference proteome</keyword>
<dbReference type="Pfam" id="PF05860">
    <property type="entry name" value="TPS"/>
    <property type="match status" value="1"/>
</dbReference>
<dbReference type="InterPro" id="IPR011050">
    <property type="entry name" value="Pectin_lyase_fold/virulence"/>
</dbReference>
<dbReference type="Pfam" id="PF12545">
    <property type="entry name" value="DUF3739"/>
    <property type="match status" value="1"/>
</dbReference>
<dbReference type="InterPro" id="IPR008638">
    <property type="entry name" value="FhaB/CdiA-like_TPS"/>
</dbReference>
<sequence>MNRNCYQLVFNATLGMVVPQAETARRRSKSPGSVTLAGVALASAVLAAPAFAVLPVAGPGGTAPAFVTSGSASYQTAGNVGTISQVGNKSILNWQSFNVGAGNTVKFQQVDSLATKNLVQGASFTSLNRIWDANPSVISGAITQGAGQQANIILVNNNGIAFMNGAQVNLNSFTATSLNMADKYVTSGLLGDNLSPQFEGSTGFIKVMEGAQITAGSQGRVMLLAPTVVNRGSVTAPDGQVILAAGTKAYLRVADNADLNLRGLLIEVDSPTNVGAANTGVTSDVANAAEDRLGHVTNSGTLSTPRGNITMVGYAVNQNGIAKATTSVVSNGSIYLMAKDTMTTVGTTADSSRAGQVVLGAGSVTSVLPDVADATTAVDNIEKGGTGLDQQSEIRVLGNRIYMAGGASVVAPSGKVDFLALDDPSKLTAAGTTFVLPSSTARLDIAAGAVIDVAGLSDVAVSVARNTVEVQLRGDELKDSPINQVGALRGQTVYVDIAQALANAAAGQQTLIAADSLQAYAAKTNRTVAERSTQGGKVKFQSEGEAILENGSVVNLSGGSLAYQGAVVQRSLVGSNGKFVDVTNALATTRYDSLPTRLVVNYGRWNHQDTFSSGPTSRYVNGYAEGNSAGTLSLVSLGAAYLQSDVIGNTTVGANQRASGQAPKGATLTVGSASNASVADYKINQQVLIKEGSSSLPAGFAMDAALTNAQRQTLELNSSLLGTNRIANLEVFTNSSLVSSAALSAPALGEISLVANALTVQKDLSTAGGSITLSARNTTSNPLNDPVLRIADHVALKVGGTWVNDKLSGAGSAALPVLNAGTVSLSAAANADAGTGLFDSRGTLDIGQGVSIDASAGAYMAGTGKISNGKAGEVSLAAYTVTGLPATMQAYGATQGGKLSLSSNAVQIGGTAGNGVLALDADILTRGGFGEYAITGLTTLDVAENTAVLARQTNRQLNTAAAMATRPSGTALADVSQLLVRDDAVRKAVTVSLTARQANAGEGVLTVGRGATLATDVGGKLTLSARNTLDVEGSLVARGGNISLQLDSSTGYGRVASDANALWLGSGAVLDASGVAVTSVDSKGLTQGKVLAGGSVTLNARTGYVAAQEGSRISVAGVAPVRLDVENESGGIGRVVGSDAGSVQVSAEEGMVLASTLQAQGGSASNRNGNLGISLSANARLSTQGAGFDTQARELHLANTVAAQVGAASATQANPLFADAQVTRARIGVDKIAAGGFDTVAISSRDGIVLEGNLNFGGGTALPMRELKLDAARIETNGGNATLAADAVRLGNYDTANRVGTAGSTQNTGTLTARARMLELAGNLRLQGMASTTVAGSELVQLSGITRDKLDGAGVSTATYENSAHLTTTGNLTLQAGVVTPSSYGDVTLQAAGKTIRFEALGAAPTQPLSALGSLKVQAQAIEQAGRIWAPLGQIALNATNQVTLSAGSVTSVAADAGSVLPLGQIQNGLNWVVNVDPSQVPKGQLNLATLPQKSVSMSGASVDMQTGSTVNVAGGGNLQAYEFTVGPGGSRDILADANVYAVVPSFKGGFAPTDPQESFNLRAGTSIYLSGMPGLAAGTYTLLPAHYALLPGAFAVRLDTASSILPGQEYTRQDGVRIASGYLTDSRSGAPRDASWKGFEVLTGAQIHARSELTVSSASDFFAGSNSRPMDAGQLVIATTGTGASSLQLNGSFVTAAASGGRGAAVDISADRLAIVSGATTGIDPTATVLQVDTLNAMGASSLLLGGTRTVVGDTITLQVGASNTTLANGAGNALQAPEVILAATDTVTLKSGSKIVAEGAGTDGGTLTTDGMGALVRVASSATTFVRTGNPGTTQGTLTSEVVGGIGSTLQATKAVTLDATRENGFKGSTSFRKAGQAVAGYLAVGASKVNFGNANGASGVTYSQDDLDALNSLASMAFTSYSTFDLYGDVKVGGTNQANRPTLASITLQGAGLVGRGAGSNTASINAKSVLLSNPGELAFSNGGSAGSGQLAIVSDTLTLGAGSKTLDGFSSVAISSDQVLGQGTGSLNASVPVSINTARLSGASGSDQTLALSGGGITLNALTPTTALAAATGLGARWTLNADSVALNTAVDLQGGQLTALARSGDVSVGANGRVDVSGRSVAFFDQQRAAPAGRVALTSTSGNVLMAAGGLIDVSAAAGGDAGTLQLSAVAGTVQVATGNLLGSNAADAAGVRGEGARVQADVGSLASFSDFNSALGAGYAGQRQLRVRSGDVTVAASDVVRAKSVDISADTGKMNVAGTVDASAAEQGSMALYAGSDLTLASTANLVATSSKVGKAGGTIALGSTSGVLSTAAGSRMDVSAGSGGVGGRVNLRAARTGAGAGTGVNVSALSGSIAGASSVVVEAVKTYSGIDTLLATGGASGSTLDLDSIKADNDSFGANTAAITAALGKTADSSFHVRAGVEVQSGGDLVLGDGTAANDWNLLGLRTNGVEPGTLTLRAAGNLLINSNLSDGFSAATRNGLDGKPALVATGDAWSYRLVAGADNASANTLRTRTNAAGSVTLANDTQIRSGTGSIAMAAARDIVLSNSGSVVYTAGKTDSVAAPVTPLFATSTYAGGDVSLNAGRDVRMAAPTQLYSEWLFRQGRLATNGLSYATQPAWWVRFDLFKQGVATLGGGNVSVAAGRDLLNVSASAASQGHLSTTNPGTAAMVKTGGGNVQLQAERNVMGGQFYADNGAMRVTAGGKVGGAVDAAGLEAAPFVYPVIALGDATARIEAQGDVNILAIFNPTLLPQSTAGSVGSTVANVVGNAAAKTLRRSVFSTYGENTAVALGSVAGDVILHDTIQGGVAANMKDAYGQLRTGENSQGIFDSLLNYLPPSLEMAALQGDVKLHTNPLGGTYTLAPSASGQLDLLAHGNVQLKTSLVMSDRDPNTLANLLRPANTATAMDETSSLNTSLLHAGTPVHANDTQAAHLYAVTGDVSGVSEVTEKTTDASMTDLVTAKALQVRAGRDVLDFNANIQNANASSVSYVQAGRDIVYGAGADRTESDGIKISGAGRLEVTAGRNLDLGTSSGIRSRGNLENANLGSQGADIQIAAGVGAQGIDYSGTVTRLLAKLQSGSVDDATLWQARWLVGDSSLNAAQSSTAVAAIAALPTEVQRLQVRDMVYTALRTTGRDYNSSASGFGGDYARGYAALDLVFPGIATKAADDSFANYQGNVNLFASRIKSESGGNIEFMVPGGDVLVGLANTPAVLVGGRLTNGTKAPLNDVLGIVVASAGDIKGFARNDIVVNQSRILTVGGGDVLLWSSEGGIDAGKGKKTASAVPPPVIKIDAQGNVTQVLQGAATGSGIGALSVAGVTAGDVDLIAPKGTVNAGDAGIRAGNLNVAALDFKGADNVAVSGKSVGTPVADTSAVTAAASGASSMGDDASKNIAAASQNASDAARAAQALATALKPTIVRVDVLGFGE</sequence>
<organism evidence="3 4">
    <name type="scientific">Rhodoferax lacus</name>
    <dbReference type="NCBI Taxonomy" id="2184758"/>
    <lineage>
        <taxon>Bacteria</taxon>
        <taxon>Pseudomonadati</taxon>
        <taxon>Pseudomonadota</taxon>
        <taxon>Betaproteobacteria</taxon>
        <taxon>Burkholderiales</taxon>
        <taxon>Comamonadaceae</taxon>
        <taxon>Rhodoferax</taxon>
    </lineage>
</organism>
<dbReference type="InterPro" id="IPR012334">
    <property type="entry name" value="Pectin_lyas_fold"/>
</dbReference>
<evidence type="ECO:0000259" key="2">
    <source>
        <dbReference type="SMART" id="SM00912"/>
    </source>
</evidence>
<dbReference type="InterPro" id="IPR024973">
    <property type="entry name" value="ESPR"/>
</dbReference>
<keyword evidence="1" id="KW-0472">Membrane</keyword>
<evidence type="ECO:0000256" key="1">
    <source>
        <dbReference type="SAM" id="Phobius"/>
    </source>
</evidence>
<evidence type="ECO:0000313" key="3">
    <source>
        <dbReference type="EMBL" id="RFO95777.1"/>
    </source>
</evidence>
<dbReference type="Proteomes" id="UP000260665">
    <property type="component" value="Unassembled WGS sequence"/>
</dbReference>
<dbReference type="SMART" id="SM00912">
    <property type="entry name" value="Haemagg_act"/>
    <property type="match status" value="1"/>
</dbReference>
<keyword evidence="1" id="KW-0812">Transmembrane</keyword>
<dbReference type="NCBIfam" id="TIGR01901">
    <property type="entry name" value="adhes_NPXG"/>
    <property type="match status" value="1"/>
</dbReference>
<evidence type="ECO:0000313" key="4">
    <source>
        <dbReference type="Proteomes" id="UP000260665"/>
    </source>
</evidence>
<name>A0A3E1R8X6_9BURK</name>
<dbReference type="SUPFAM" id="SSF51126">
    <property type="entry name" value="Pectin lyase-like"/>
    <property type="match status" value="1"/>
</dbReference>
<dbReference type="Gene3D" id="2.160.20.10">
    <property type="entry name" value="Single-stranded right-handed beta-helix, Pectin lyase-like"/>
    <property type="match status" value="1"/>
</dbReference>
<dbReference type="InterPro" id="IPR050909">
    <property type="entry name" value="Bact_Autotransporter_VF"/>
</dbReference>
<proteinExistence type="predicted"/>
<dbReference type="OrthoDB" id="218680at2"/>